<protein>
    <submittedName>
        <fullName evidence="1">Flagellar basal-body rod protein FlgC</fullName>
    </submittedName>
</protein>
<dbReference type="RefSeq" id="WP_075472639.1">
    <property type="nucleotide sequence ID" value="NZ_CP135003.1"/>
</dbReference>
<name>A0A160SX16_BUCTT</name>
<keyword evidence="1" id="KW-0282">Flagellum</keyword>
<dbReference type="PATRIC" id="fig|98804.3.peg.213"/>
<organism evidence="1 2">
    <name type="scientific">Buchnera aphidicola subsp. Tuberolachnus salignus</name>
    <dbReference type="NCBI Taxonomy" id="98804"/>
    <lineage>
        <taxon>Bacteria</taxon>
        <taxon>Pseudomonadati</taxon>
        <taxon>Pseudomonadota</taxon>
        <taxon>Gammaproteobacteria</taxon>
        <taxon>Enterobacterales</taxon>
        <taxon>Erwiniaceae</taxon>
        <taxon>Buchnera</taxon>
    </lineage>
</organism>
<dbReference type="AlphaFoldDB" id="A0A160SX16"/>
<evidence type="ECO:0000313" key="2">
    <source>
        <dbReference type="Proteomes" id="UP000243633"/>
    </source>
</evidence>
<sequence length="141" mass="16050">MNSLLDSFDIAASSLIAQSELKRINIKNLAYSESLIKKNNGSYEPYTPETAIVKFLPINKNEKNIGGIYIEKIIQKKKPINFIYQPNNVLANKKGYIPNNNTTPLNETIKNIDISLQYKMSVEILKTIKNLILKTLSLYEN</sequence>
<keyword evidence="2" id="KW-1185">Reference proteome</keyword>
<dbReference type="OrthoDB" id="9794148at2"/>
<keyword evidence="1" id="KW-0966">Cell projection</keyword>
<accession>A0A160SX16</accession>
<dbReference type="Proteomes" id="UP000243633">
    <property type="component" value="Chromosome 1"/>
</dbReference>
<gene>
    <name evidence="1" type="primary">flgC</name>
    <name evidence="1" type="ORF">BTSPAZIEG_0226</name>
</gene>
<reference evidence="2" key="1">
    <citation type="submission" date="2015-10" db="EMBL/GenBank/DDBJ databases">
        <authorList>
            <person name="Manzano-Marin A."/>
            <person name="Manzano-Marin A."/>
        </authorList>
    </citation>
    <scope>NUCLEOTIDE SEQUENCE [LARGE SCALE GENOMIC DNA]</scope>
    <source>
        <strain evidence="2">BTs</strain>
    </source>
</reference>
<evidence type="ECO:0000313" key="1">
    <source>
        <dbReference type="EMBL" id="CUR53198.1"/>
    </source>
</evidence>
<proteinExistence type="predicted"/>
<keyword evidence="1" id="KW-0969">Cilium</keyword>
<dbReference type="STRING" id="98804.BTSPAZIEG_0226"/>
<dbReference type="EMBL" id="LN890285">
    <property type="protein sequence ID" value="CUR53198.1"/>
    <property type="molecule type" value="Genomic_DNA"/>
</dbReference>